<dbReference type="InterPro" id="IPR011990">
    <property type="entry name" value="TPR-like_helical_dom_sf"/>
</dbReference>
<protein>
    <submittedName>
        <fullName evidence="1">DUF924 family protein</fullName>
    </submittedName>
</protein>
<dbReference type="SUPFAM" id="SSF48452">
    <property type="entry name" value="TPR-like"/>
    <property type="match status" value="1"/>
</dbReference>
<name>A0ABU8RW97_9SPHN</name>
<proteinExistence type="predicted"/>
<organism evidence="1 2">
    <name type="scientific">Novosphingobium anseongense</name>
    <dbReference type="NCBI Taxonomy" id="3133436"/>
    <lineage>
        <taxon>Bacteria</taxon>
        <taxon>Pseudomonadati</taxon>
        <taxon>Pseudomonadota</taxon>
        <taxon>Alphaproteobacteria</taxon>
        <taxon>Sphingomonadales</taxon>
        <taxon>Sphingomonadaceae</taxon>
        <taxon>Novosphingobium</taxon>
    </lineage>
</organism>
<gene>
    <name evidence="1" type="ORF">WG901_11880</name>
</gene>
<reference evidence="1 2" key="1">
    <citation type="submission" date="2024-03" db="EMBL/GenBank/DDBJ databases">
        <authorList>
            <person name="Jo J.-H."/>
        </authorList>
    </citation>
    <scope>NUCLEOTIDE SEQUENCE [LARGE SCALE GENOMIC DNA]</scope>
    <source>
        <strain evidence="1 2">PS1R-30</strain>
    </source>
</reference>
<dbReference type="Pfam" id="PF06041">
    <property type="entry name" value="DUF924"/>
    <property type="match status" value="1"/>
</dbReference>
<evidence type="ECO:0000313" key="2">
    <source>
        <dbReference type="Proteomes" id="UP001361239"/>
    </source>
</evidence>
<dbReference type="Gene3D" id="1.20.58.320">
    <property type="entry name" value="TPR-like"/>
    <property type="match status" value="1"/>
</dbReference>
<sequence length="173" mass="19908">MLHFWFDDLRPDQWFGRNDSVDAALRRRFARTLAMLGRQPVWAFLGDPLTARAAVLLFDQVPRNLFRDDPRAFAYDRLARAITRGVLAKGWDRGMAKSARHFLYMPLMHSEAIADQLLALRLFAALGDSSTLHFCRSHARMIERFGRFPHRNPVLGRKSTRAEKRAVAAGNSW</sequence>
<keyword evidence="2" id="KW-1185">Reference proteome</keyword>
<dbReference type="EMBL" id="JBBHJZ010000002">
    <property type="protein sequence ID" value="MEJ5977340.1"/>
    <property type="molecule type" value="Genomic_DNA"/>
</dbReference>
<dbReference type="Proteomes" id="UP001361239">
    <property type="component" value="Unassembled WGS sequence"/>
</dbReference>
<dbReference type="Gene3D" id="1.25.40.10">
    <property type="entry name" value="Tetratricopeptide repeat domain"/>
    <property type="match status" value="1"/>
</dbReference>
<dbReference type="InterPro" id="IPR010323">
    <property type="entry name" value="DUF924"/>
</dbReference>
<comment type="caution">
    <text evidence="1">The sequence shown here is derived from an EMBL/GenBank/DDBJ whole genome shotgun (WGS) entry which is preliminary data.</text>
</comment>
<accession>A0ABU8RW97</accession>
<dbReference type="RefSeq" id="WP_339587279.1">
    <property type="nucleotide sequence ID" value="NZ_JBBHJZ010000002.1"/>
</dbReference>
<evidence type="ECO:0000313" key="1">
    <source>
        <dbReference type="EMBL" id="MEJ5977340.1"/>
    </source>
</evidence>